<feature type="compositionally biased region" description="Polar residues" evidence="1">
    <location>
        <begin position="164"/>
        <end position="180"/>
    </location>
</feature>
<feature type="region of interest" description="Disordered" evidence="1">
    <location>
        <begin position="109"/>
        <end position="134"/>
    </location>
</feature>
<dbReference type="EMBL" id="JAWWNJ010000017">
    <property type="protein sequence ID" value="KAK7038267.1"/>
    <property type="molecule type" value="Genomic_DNA"/>
</dbReference>
<feature type="region of interest" description="Disordered" evidence="1">
    <location>
        <begin position="164"/>
        <end position="213"/>
    </location>
</feature>
<accession>A0AAW0CFF5</accession>
<feature type="region of interest" description="Disordered" evidence="1">
    <location>
        <begin position="363"/>
        <end position="384"/>
    </location>
</feature>
<sequence length="940" mass="102053">MRLNLRLPSRGACIVANCVQTCFGFVAENPDGTPKYSDFDNPAAICFVCGHPWLVHVVQGGDISEQNKMFARGGTGDGRCASFFSTTFPWTMRLTCICGLPWSAHAPLSQSSPSLPSPASTTPAPASVPSVLPSTSSTVAPTNFGITPHRPVTAFTGLARPSTASVQQARQASIQRNLHGSSAGSSSLTAASAIPTSPKKKRKSGPPRSYTDTPASVSALHDFAAVSAPTTATIWCGILPKVLDTSDANDTLDLSVRYFWKSAEEIENVQTTLKTAGLVFNAVVSTTGPIFEDIELAFRDHCATNNIDYVAPSLATATPSPNTMSYVLLGPRGRANGRTWVEDPKSLTRFTFTLQSLRSAPYSHTPNNLGDGDGPYLSDSSGESRTVPAIQPRAALTMVTRAAARQQWQEAAAAAVPISTVALFAPGPLLTSIMEKAPVNVKQRSYLGVNAAVDLTLQHMPGSGAFAMAAWQNHLLMPREMDDHVTITASSVDEGARALIVLCLWLCSRPTSVKLKELVNEQFTSPRPTIENAHLGEKGLWGLRARIEQGVGRGPRNEVVARAVKILVSDGRFWTEREGYLTLCLHPSRSPIPYRFCISKATGLIFLLHFLFIGAPLPVSPFLFYTLFDGRVIASKFDVEFLANFMSHHSLSLIKRIAGVPLDQPLYSSTSEYCEEYQYLVNIPGVDPSMISPCRSEAEHAGISDCVVSFAQLGTVDIEHYPDYLATGDGFNVVVEAFGGQDRPHHVLEWFATPCQELIKAAFDRQVKAASDILRFLFFEETNPADNPWGDNHEMIELISRFVIHYLLEPGHPHDPDKVIGALIDADSTAADSILRARLFLSVTTGSTLLPITPAGFKIKCLITHDHSEEYPTLDAQGNDDFGPDVVIDFRSCFKTFSLTNNARLRHLLVSDDAEKGKDTTFGRFFHGQLLAACNSYTSS</sequence>
<comment type="caution">
    <text evidence="3">The sequence shown here is derived from an EMBL/GenBank/DDBJ whole genome shotgun (WGS) entry which is preliminary data.</text>
</comment>
<evidence type="ECO:0000313" key="2">
    <source>
        <dbReference type="EMBL" id="KAK7038136.1"/>
    </source>
</evidence>
<dbReference type="AlphaFoldDB" id="A0AAW0CFF5"/>
<dbReference type="Proteomes" id="UP001362999">
    <property type="component" value="Unassembled WGS sequence"/>
</dbReference>
<evidence type="ECO:0000313" key="3">
    <source>
        <dbReference type="EMBL" id="KAK7038267.1"/>
    </source>
</evidence>
<evidence type="ECO:0000313" key="4">
    <source>
        <dbReference type="Proteomes" id="UP001362999"/>
    </source>
</evidence>
<reference evidence="3 4" key="1">
    <citation type="journal article" date="2024" name="J Genomics">
        <title>Draft genome sequencing and assembly of Favolaschia claudopus CIRM-BRFM 2984 isolated from oak limbs.</title>
        <authorList>
            <person name="Navarro D."/>
            <person name="Drula E."/>
            <person name="Chaduli D."/>
            <person name="Cazenave R."/>
            <person name="Ahrendt S."/>
            <person name="Wang J."/>
            <person name="Lipzen A."/>
            <person name="Daum C."/>
            <person name="Barry K."/>
            <person name="Grigoriev I.V."/>
            <person name="Favel A."/>
            <person name="Rosso M.N."/>
            <person name="Martin F."/>
        </authorList>
    </citation>
    <scope>NUCLEOTIDE SEQUENCE [LARGE SCALE GENOMIC DNA]</scope>
    <source>
        <strain evidence="3 4">CIRM-BRFM 2984</strain>
    </source>
</reference>
<keyword evidence="4" id="KW-1185">Reference proteome</keyword>
<proteinExistence type="predicted"/>
<protein>
    <submittedName>
        <fullName evidence="3">Uncharacterized protein</fullName>
    </submittedName>
</protein>
<name>A0AAW0CFF5_9AGAR</name>
<feature type="compositionally biased region" description="Low complexity" evidence="1">
    <location>
        <begin position="181"/>
        <end position="197"/>
    </location>
</feature>
<gene>
    <name evidence="2" type="ORF">R3P38DRAFT_538123</name>
    <name evidence="3" type="ORF">R3P38DRAFT_541641</name>
</gene>
<evidence type="ECO:0000256" key="1">
    <source>
        <dbReference type="SAM" id="MobiDB-lite"/>
    </source>
</evidence>
<organism evidence="3 4">
    <name type="scientific">Favolaschia claudopus</name>
    <dbReference type="NCBI Taxonomy" id="2862362"/>
    <lineage>
        <taxon>Eukaryota</taxon>
        <taxon>Fungi</taxon>
        <taxon>Dikarya</taxon>
        <taxon>Basidiomycota</taxon>
        <taxon>Agaricomycotina</taxon>
        <taxon>Agaricomycetes</taxon>
        <taxon>Agaricomycetidae</taxon>
        <taxon>Agaricales</taxon>
        <taxon>Marasmiineae</taxon>
        <taxon>Mycenaceae</taxon>
        <taxon>Favolaschia</taxon>
    </lineage>
</organism>
<dbReference type="EMBL" id="JAWWNJ010000017">
    <property type="protein sequence ID" value="KAK7038136.1"/>
    <property type="molecule type" value="Genomic_DNA"/>
</dbReference>